<reference evidence="1 2" key="1">
    <citation type="submission" date="2020-03" db="EMBL/GenBank/DDBJ databases">
        <title>Sphingomonas sp. nov., isolated from fish.</title>
        <authorList>
            <person name="Hyun D.-W."/>
            <person name="Bae J.-W."/>
        </authorList>
    </citation>
    <scope>NUCLEOTIDE SEQUENCE [LARGE SCALE GENOMIC DNA]</scope>
    <source>
        <strain evidence="1 2">HDW15B</strain>
    </source>
</reference>
<organism evidence="1 2">
    <name type="scientific">Sphingomonas piscis</name>
    <dbReference type="NCBI Taxonomy" id="2714943"/>
    <lineage>
        <taxon>Bacteria</taxon>
        <taxon>Pseudomonadati</taxon>
        <taxon>Pseudomonadota</taxon>
        <taxon>Alphaproteobacteria</taxon>
        <taxon>Sphingomonadales</taxon>
        <taxon>Sphingomonadaceae</taxon>
        <taxon>Sphingomonas</taxon>
    </lineage>
</organism>
<dbReference type="KEGG" id="spii:G7077_05085"/>
<keyword evidence="2" id="KW-1185">Reference proteome</keyword>
<gene>
    <name evidence="1" type="ORF">G7077_05085</name>
</gene>
<dbReference type="AlphaFoldDB" id="A0A6G7YNQ4"/>
<evidence type="ECO:0000313" key="1">
    <source>
        <dbReference type="EMBL" id="QIK78372.1"/>
    </source>
</evidence>
<accession>A0A6G7YNQ4</accession>
<proteinExistence type="predicted"/>
<dbReference type="RefSeq" id="WP_166410766.1">
    <property type="nucleotide sequence ID" value="NZ_CP049869.1"/>
</dbReference>
<protein>
    <submittedName>
        <fullName evidence="1">Uncharacterized protein</fullName>
    </submittedName>
</protein>
<name>A0A6G7YNQ4_9SPHN</name>
<dbReference type="Proteomes" id="UP000503222">
    <property type="component" value="Chromosome"/>
</dbReference>
<sequence length="255" mass="28458">MMTLDAIVAAISEIDFDHAMAEALAHRLKSAAPNFASKMVPRRQLSARNFPPVNSILAAQCSVFDNWIEFGGKRPKRGEIGHYRDRFKAELQVWTCTKDDIDWDRSSWHGKAHLWSGKDVMARSKGKSMKLPKALSEDFRAQFIELASGMDGFRLGLPYTKDGKTLLYNNDGSYLAARETELQDHQLELMILATSSGPFCFSGFKNTTSKGHPLSGNCFAHSRMTTSKPLADKWDATLFSHQPATSRDEARPAEG</sequence>
<dbReference type="EMBL" id="CP049869">
    <property type="protein sequence ID" value="QIK78372.1"/>
    <property type="molecule type" value="Genomic_DNA"/>
</dbReference>
<evidence type="ECO:0000313" key="2">
    <source>
        <dbReference type="Proteomes" id="UP000503222"/>
    </source>
</evidence>